<accession>A0A2W6A3G5</accession>
<dbReference type="Proteomes" id="UP000248724">
    <property type="component" value="Unassembled WGS sequence"/>
</dbReference>
<gene>
    <name evidence="1" type="ORF">DLM65_09525</name>
</gene>
<dbReference type="Pfam" id="PF04134">
    <property type="entry name" value="DCC1-like"/>
    <property type="match status" value="1"/>
</dbReference>
<evidence type="ECO:0008006" key="3">
    <source>
        <dbReference type="Google" id="ProtNLM"/>
    </source>
</evidence>
<sequence length="172" mass="18733">LVAAYGDLRPKQVFTLFETVRFGRSRMPPRTPEHTCPNAVASFSMQPVLVFDGDCGFCTSSARWAAKGWTGDARAVAWQHLGPDGLVRLGLTVAQAQAAAWWVDESGAVFRGHRAIGKSLLACRGWRRAAGALVLTPPLGWVAAGVYRLVVRYRHWLPGSTEASKSQAATRR</sequence>
<evidence type="ECO:0000313" key="1">
    <source>
        <dbReference type="EMBL" id="PZR79918.1"/>
    </source>
</evidence>
<evidence type="ECO:0000313" key="2">
    <source>
        <dbReference type="Proteomes" id="UP000248724"/>
    </source>
</evidence>
<protein>
    <recommendedName>
        <fullName evidence="3">DUF393 domain-containing protein</fullName>
    </recommendedName>
</protein>
<dbReference type="EMBL" id="QHBU01000182">
    <property type="protein sequence ID" value="PZR79918.1"/>
    <property type="molecule type" value="Genomic_DNA"/>
</dbReference>
<name>A0A2W6A3G5_9BACT</name>
<reference evidence="1 2" key="1">
    <citation type="journal article" date="2017" name="Nature">
        <title>Atmospheric trace gases support primary production in Antarctic desert surface soil.</title>
        <authorList>
            <person name="Ji M."/>
            <person name="Greening C."/>
            <person name="Vanwonterghem I."/>
            <person name="Carere C.R."/>
            <person name="Bay S.K."/>
            <person name="Steen J.A."/>
            <person name="Montgomery K."/>
            <person name="Lines T."/>
            <person name="Beardall J."/>
            <person name="van Dorst J."/>
            <person name="Snape I."/>
            <person name="Stott M.B."/>
            <person name="Hugenholtz P."/>
            <person name="Ferrari B.C."/>
        </authorList>
    </citation>
    <scope>NUCLEOTIDE SEQUENCE [LARGE SCALE GENOMIC DNA]</scope>
    <source>
        <strain evidence="1">RRmetagenome_bin12</strain>
    </source>
</reference>
<dbReference type="AlphaFoldDB" id="A0A2W6A3G5"/>
<comment type="caution">
    <text evidence="1">The sequence shown here is derived from an EMBL/GenBank/DDBJ whole genome shotgun (WGS) entry which is preliminary data.</text>
</comment>
<dbReference type="GO" id="GO:0015035">
    <property type="term" value="F:protein-disulfide reductase activity"/>
    <property type="evidence" value="ECO:0007669"/>
    <property type="project" value="InterPro"/>
</dbReference>
<proteinExistence type="predicted"/>
<organism evidence="1 2">
    <name type="scientific">Candidatus Aeolococcus gillhamiae</name>
    <dbReference type="NCBI Taxonomy" id="3127015"/>
    <lineage>
        <taxon>Bacteria</taxon>
        <taxon>Bacillati</taxon>
        <taxon>Candidatus Dormiibacterota</taxon>
        <taxon>Candidatus Dormibacteria</taxon>
        <taxon>Candidatus Aeolococcales</taxon>
        <taxon>Candidatus Aeolococcaceae</taxon>
        <taxon>Candidatus Aeolococcus</taxon>
    </lineage>
</organism>
<dbReference type="InterPro" id="IPR007263">
    <property type="entry name" value="DCC1-like"/>
</dbReference>
<feature type="non-terminal residue" evidence="1">
    <location>
        <position position="1"/>
    </location>
</feature>